<keyword evidence="4" id="KW-0175">Coiled coil</keyword>
<keyword evidence="2" id="KW-0238">DNA-binding</keyword>
<evidence type="ECO:0000256" key="1">
    <source>
        <dbReference type="ARBA" id="ARBA00023015"/>
    </source>
</evidence>
<dbReference type="Gene3D" id="1.10.1660.10">
    <property type="match status" value="1"/>
</dbReference>
<accession>A0ABW5R549</accession>
<organism evidence="6 7">
    <name type="scientific">Paenibacillus thailandensis</name>
    <dbReference type="NCBI Taxonomy" id="393250"/>
    <lineage>
        <taxon>Bacteria</taxon>
        <taxon>Bacillati</taxon>
        <taxon>Bacillota</taxon>
        <taxon>Bacilli</taxon>
        <taxon>Bacillales</taxon>
        <taxon>Paenibacillaceae</taxon>
        <taxon>Paenibacillus</taxon>
    </lineage>
</organism>
<reference evidence="7" key="1">
    <citation type="journal article" date="2019" name="Int. J. Syst. Evol. Microbiol.">
        <title>The Global Catalogue of Microorganisms (GCM) 10K type strain sequencing project: providing services to taxonomists for standard genome sequencing and annotation.</title>
        <authorList>
            <consortium name="The Broad Institute Genomics Platform"/>
            <consortium name="The Broad Institute Genome Sequencing Center for Infectious Disease"/>
            <person name="Wu L."/>
            <person name="Ma J."/>
        </authorList>
    </citation>
    <scope>NUCLEOTIDE SEQUENCE [LARGE SCALE GENOMIC DNA]</scope>
    <source>
        <strain evidence="7">TISTR 1827</strain>
    </source>
</reference>
<proteinExistence type="predicted"/>
<evidence type="ECO:0000259" key="5">
    <source>
        <dbReference type="PROSITE" id="PS50937"/>
    </source>
</evidence>
<dbReference type="RefSeq" id="WP_379279890.1">
    <property type="nucleotide sequence ID" value="NZ_JBHUGT010000011.1"/>
</dbReference>
<protein>
    <submittedName>
        <fullName evidence="6">MerR family transcriptional regulator</fullName>
    </submittedName>
</protein>
<dbReference type="PROSITE" id="PS50937">
    <property type="entry name" value="HTH_MERR_2"/>
    <property type="match status" value="1"/>
</dbReference>
<dbReference type="Pfam" id="PF13411">
    <property type="entry name" value="MerR_1"/>
    <property type="match status" value="1"/>
</dbReference>
<dbReference type="PANTHER" id="PTHR30204">
    <property type="entry name" value="REDOX-CYCLING DRUG-SENSING TRANSCRIPTIONAL ACTIVATOR SOXR"/>
    <property type="match status" value="1"/>
</dbReference>
<dbReference type="PANTHER" id="PTHR30204:SF94">
    <property type="entry name" value="HEAVY METAL-DEPENDENT TRANSCRIPTIONAL REGULATOR HI_0293-RELATED"/>
    <property type="match status" value="1"/>
</dbReference>
<dbReference type="InterPro" id="IPR000551">
    <property type="entry name" value="MerR-type_HTH_dom"/>
</dbReference>
<keyword evidence="3" id="KW-0804">Transcription</keyword>
<evidence type="ECO:0000313" key="7">
    <source>
        <dbReference type="Proteomes" id="UP001597493"/>
    </source>
</evidence>
<keyword evidence="1" id="KW-0805">Transcription regulation</keyword>
<evidence type="ECO:0000313" key="6">
    <source>
        <dbReference type="EMBL" id="MFD2663592.1"/>
    </source>
</evidence>
<feature type="coiled-coil region" evidence="4">
    <location>
        <begin position="95"/>
        <end position="122"/>
    </location>
</feature>
<comment type="caution">
    <text evidence="6">The sequence shown here is derived from an EMBL/GenBank/DDBJ whole genome shotgun (WGS) entry which is preliminary data.</text>
</comment>
<name>A0ABW5R549_9BACL</name>
<sequence>MWLLIKSWERISIHISELSKKTGVSLRSLRYYEEKKLLKPTRLENGYRDYAESDIEKVKFIQLYFNLGLTTKEITDFFDCLFQNEDKLQCLPNAIEVGERKLNEIKIQIEFLRKAESQLERSLWRWKNIVNRTDSELR</sequence>
<dbReference type="InterPro" id="IPR009061">
    <property type="entry name" value="DNA-bd_dom_put_sf"/>
</dbReference>
<dbReference type="SMART" id="SM00422">
    <property type="entry name" value="HTH_MERR"/>
    <property type="match status" value="1"/>
</dbReference>
<dbReference type="Proteomes" id="UP001597493">
    <property type="component" value="Unassembled WGS sequence"/>
</dbReference>
<dbReference type="EMBL" id="JBHUMY010000043">
    <property type="protein sequence ID" value="MFD2663592.1"/>
    <property type="molecule type" value="Genomic_DNA"/>
</dbReference>
<evidence type="ECO:0000256" key="3">
    <source>
        <dbReference type="ARBA" id="ARBA00023163"/>
    </source>
</evidence>
<feature type="domain" description="HTH merR-type" evidence="5">
    <location>
        <begin position="12"/>
        <end position="80"/>
    </location>
</feature>
<evidence type="ECO:0000256" key="2">
    <source>
        <dbReference type="ARBA" id="ARBA00023125"/>
    </source>
</evidence>
<dbReference type="PRINTS" id="PR00040">
    <property type="entry name" value="HTHMERR"/>
</dbReference>
<evidence type="ECO:0000256" key="4">
    <source>
        <dbReference type="SAM" id="Coils"/>
    </source>
</evidence>
<dbReference type="InterPro" id="IPR047057">
    <property type="entry name" value="MerR_fam"/>
</dbReference>
<gene>
    <name evidence="6" type="ORF">ACFSW5_25460</name>
</gene>
<keyword evidence="7" id="KW-1185">Reference proteome</keyword>
<dbReference type="SUPFAM" id="SSF46955">
    <property type="entry name" value="Putative DNA-binding domain"/>
    <property type="match status" value="1"/>
</dbReference>